<dbReference type="GO" id="GO:0005615">
    <property type="term" value="C:extracellular space"/>
    <property type="evidence" value="ECO:0007669"/>
    <property type="project" value="TreeGrafter"/>
</dbReference>
<feature type="compositionally biased region" description="Polar residues" evidence="7">
    <location>
        <begin position="541"/>
        <end position="556"/>
    </location>
</feature>
<dbReference type="PANTHER" id="PTHR24042:SF5">
    <property type="entry name" value="EGF-LIKE CALCIUM-BINDING DOMAIN-CONTAINING PROTEIN"/>
    <property type="match status" value="1"/>
</dbReference>
<dbReference type="SUPFAM" id="SSF57603">
    <property type="entry name" value="FnI-like domain"/>
    <property type="match status" value="1"/>
</dbReference>
<keyword evidence="1 6" id="KW-0245">EGF-like domain</keyword>
<feature type="domain" description="EGF-like" evidence="9">
    <location>
        <begin position="808"/>
        <end position="848"/>
    </location>
</feature>
<dbReference type="SMART" id="SM00179">
    <property type="entry name" value="EGF_CA"/>
    <property type="match status" value="2"/>
</dbReference>
<keyword evidence="3" id="KW-0677">Repeat</keyword>
<feature type="region of interest" description="Disordered" evidence="7">
    <location>
        <begin position="982"/>
        <end position="1369"/>
    </location>
</feature>
<dbReference type="PROSITE" id="PS01186">
    <property type="entry name" value="EGF_2"/>
    <property type="match status" value="1"/>
</dbReference>
<dbReference type="PROSITE" id="PS50184">
    <property type="entry name" value="VWFC_2"/>
    <property type="match status" value="1"/>
</dbReference>
<feature type="region of interest" description="Disordered" evidence="7">
    <location>
        <begin position="863"/>
        <end position="914"/>
    </location>
</feature>
<accession>A0A6G1S3U7</accession>
<feature type="region of interest" description="Disordered" evidence="7">
    <location>
        <begin position="173"/>
        <end position="226"/>
    </location>
</feature>
<dbReference type="Gene3D" id="6.20.200.20">
    <property type="match status" value="1"/>
</dbReference>
<dbReference type="PANTHER" id="PTHR24042">
    <property type="entry name" value="NEL HOMOLOG"/>
    <property type="match status" value="1"/>
</dbReference>
<protein>
    <submittedName>
        <fullName evidence="11">Nidogen-2</fullName>
    </submittedName>
</protein>
<keyword evidence="5" id="KW-0325">Glycoprotein</keyword>
<evidence type="ECO:0000256" key="6">
    <source>
        <dbReference type="PROSITE-ProRule" id="PRU00076"/>
    </source>
</evidence>
<feature type="domain" description="EGF-like" evidence="9">
    <location>
        <begin position="926"/>
        <end position="967"/>
    </location>
</feature>
<dbReference type="SMART" id="SM00181">
    <property type="entry name" value="EGF"/>
    <property type="match status" value="3"/>
</dbReference>
<evidence type="ECO:0000256" key="7">
    <source>
        <dbReference type="SAM" id="MobiDB-lite"/>
    </source>
</evidence>
<feature type="compositionally biased region" description="Polar residues" evidence="7">
    <location>
        <begin position="1134"/>
        <end position="1156"/>
    </location>
</feature>
<dbReference type="InterPro" id="IPR001881">
    <property type="entry name" value="EGF-like_Ca-bd_dom"/>
</dbReference>
<reference evidence="11" key="1">
    <citation type="submission" date="2018-10" db="EMBL/GenBank/DDBJ databases">
        <title>Transcriptome assembly of Aceria tosichella (Wheat curl mite) Type 2.</title>
        <authorList>
            <person name="Scully E.D."/>
            <person name="Geib S.M."/>
            <person name="Palmer N.A."/>
            <person name="Gupta A.K."/>
            <person name="Sarath G."/>
            <person name="Tatineni S."/>
        </authorList>
    </citation>
    <scope>NUCLEOTIDE SEQUENCE</scope>
    <source>
        <strain evidence="11">LincolnNE</strain>
    </source>
</reference>
<feature type="compositionally biased region" description="Polar residues" evidence="7">
    <location>
        <begin position="1253"/>
        <end position="1266"/>
    </location>
</feature>
<feature type="compositionally biased region" description="Polar residues" evidence="7">
    <location>
        <begin position="276"/>
        <end position="293"/>
    </location>
</feature>
<dbReference type="PROSITE" id="PS00010">
    <property type="entry name" value="ASX_HYDROXYL"/>
    <property type="match status" value="2"/>
</dbReference>
<dbReference type="InterPro" id="IPR049883">
    <property type="entry name" value="NOTCH1_EGF-like"/>
</dbReference>
<keyword evidence="8" id="KW-0812">Transmembrane</keyword>
<dbReference type="Pfam" id="PF07645">
    <property type="entry name" value="EGF_CA"/>
    <property type="match status" value="2"/>
</dbReference>
<feature type="compositionally biased region" description="Low complexity" evidence="7">
    <location>
        <begin position="876"/>
        <end position="895"/>
    </location>
</feature>
<dbReference type="InterPro" id="IPR000742">
    <property type="entry name" value="EGF"/>
</dbReference>
<feature type="region of interest" description="Disordered" evidence="7">
    <location>
        <begin position="247"/>
        <end position="312"/>
    </location>
</feature>
<organism evidence="11">
    <name type="scientific">Aceria tosichella</name>
    <name type="common">wheat curl mite</name>
    <dbReference type="NCBI Taxonomy" id="561515"/>
    <lineage>
        <taxon>Eukaryota</taxon>
        <taxon>Metazoa</taxon>
        <taxon>Ecdysozoa</taxon>
        <taxon>Arthropoda</taxon>
        <taxon>Chelicerata</taxon>
        <taxon>Arachnida</taxon>
        <taxon>Acari</taxon>
        <taxon>Acariformes</taxon>
        <taxon>Trombidiformes</taxon>
        <taxon>Prostigmata</taxon>
        <taxon>Eupodina</taxon>
        <taxon>Eriophyoidea</taxon>
        <taxon>Eriophyidae</taxon>
        <taxon>Eriophyinae</taxon>
        <taxon>Aceriini</taxon>
        <taxon>Aceria</taxon>
    </lineage>
</organism>
<feature type="compositionally biased region" description="Polar residues" evidence="7">
    <location>
        <begin position="383"/>
        <end position="406"/>
    </location>
</feature>
<feature type="compositionally biased region" description="Low complexity" evidence="7">
    <location>
        <begin position="1192"/>
        <end position="1205"/>
    </location>
</feature>
<keyword evidence="8" id="KW-1133">Transmembrane helix</keyword>
<evidence type="ECO:0000256" key="5">
    <source>
        <dbReference type="ARBA" id="ARBA00023180"/>
    </source>
</evidence>
<evidence type="ECO:0000256" key="1">
    <source>
        <dbReference type="ARBA" id="ARBA00022536"/>
    </source>
</evidence>
<feature type="region of interest" description="Disordered" evidence="7">
    <location>
        <begin position="55"/>
        <end position="86"/>
    </location>
</feature>
<dbReference type="InterPro" id="IPR018097">
    <property type="entry name" value="EGF_Ca-bd_CS"/>
</dbReference>
<dbReference type="InterPro" id="IPR051586">
    <property type="entry name" value="PKC-binding_NELL"/>
</dbReference>
<feature type="region of interest" description="Disordered" evidence="7">
    <location>
        <begin position="541"/>
        <end position="652"/>
    </location>
</feature>
<evidence type="ECO:0000256" key="4">
    <source>
        <dbReference type="ARBA" id="ARBA00023157"/>
    </source>
</evidence>
<feature type="compositionally biased region" description="Basic and acidic residues" evidence="7">
    <location>
        <begin position="418"/>
        <end position="436"/>
    </location>
</feature>
<dbReference type="GO" id="GO:0008201">
    <property type="term" value="F:heparin binding"/>
    <property type="evidence" value="ECO:0007669"/>
    <property type="project" value="TreeGrafter"/>
</dbReference>
<evidence type="ECO:0000313" key="11">
    <source>
        <dbReference type="EMBL" id="MDE45176.1"/>
    </source>
</evidence>
<evidence type="ECO:0000256" key="3">
    <source>
        <dbReference type="ARBA" id="ARBA00022737"/>
    </source>
</evidence>
<keyword evidence="2" id="KW-0732">Signal</keyword>
<feature type="compositionally biased region" description="Low complexity" evidence="7">
    <location>
        <begin position="1341"/>
        <end position="1369"/>
    </location>
</feature>
<feature type="domain" description="VWFC" evidence="10">
    <location>
        <begin position="450"/>
        <end position="499"/>
    </location>
</feature>
<comment type="caution">
    <text evidence="6">Lacks conserved residue(s) required for the propagation of feature annotation.</text>
</comment>
<evidence type="ECO:0000259" key="9">
    <source>
        <dbReference type="PROSITE" id="PS50026"/>
    </source>
</evidence>
<dbReference type="EMBL" id="GGYP01000405">
    <property type="protein sequence ID" value="MDE45176.1"/>
    <property type="molecule type" value="Transcribed_RNA"/>
</dbReference>
<dbReference type="SMART" id="SM00214">
    <property type="entry name" value="VWC"/>
    <property type="match status" value="1"/>
</dbReference>
<dbReference type="Gene3D" id="2.10.25.10">
    <property type="entry name" value="Laminin"/>
    <property type="match status" value="3"/>
</dbReference>
<dbReference type="SUPFAM" id="SSF57196">
    <property type="entry name" value="EGF/Laminin"/>
    <property type="match status" value="2"/>
</dbReference>
<feature type="transmembrane region" description="Helical" evidence="8">
    <location>
        <begin position="108"/>
        <end position="130"/>
    </location>
</feature>
<keyword evidence="4" id="KW-1015">Disulfide bond</keyword>
<feature type="compositionally biased region" description="Acidic residues" evidence="7">
    <location>
        <begin position="618"/>
        <end position="632"/>
    </location>
</feature>
<dbReference type="InterPro" id="IPR000152">
    <property type="entry name" value="EGF-type_Asp/Asn_hydroxyl_site"/>
</dbReference>
<dbReference type="GO" id="GO:0005509">
    <property type="term" value="F:calcium ion binding"/>
    <property type="evidence" value="ECO:0007669"/>
    <property type="project" value="InterPro"/>
</dbReference>
<dbReference type="Pfam" id="PF00093">
    <property type="entry name" value="VWC"/>
    <property type="match status" value="1"/>
</dbReference>
<dbReference type="InterPro" id="IPR001007">
    <property type="entry name" value="VWF_dom"/>
</dbReference>
<feature type="compositionally biased region" description="Polar residues" evidence="7">
    <location>
        <begin position="1008"/>
        <end position="1056"/>
    </location>
</feature>
<proteinExistence type="predicted"/>
<dbReference type="FunFam" id="2.10.25.10:FF:000038">
    <property type="entry name" value="Fibrillin 2"/>
    <property type="match status" value="2"/>
</dbReference>
<feature type="compositionally biased region" description="Acidic residues" evidence="7">
    <location>
        <begin position="1065"/>
        <end position="1075"/>
    </location>
</feature>
<dbReference type="CDD" id="cd00054">
    <property type="entry name" value="EGF_CA"/>
    <property type="match status" value="2"/>
</dbReference>
<feature type="region of interest" description="Disordered" evidence="7">
    <location>
        <begin position="359"/>
        <end position="446"/>
    </location>
</feature>
<evidence type="ECO:0000256" key="2">
    <source>
        <dbReference type="ARBA" id="ARBA00022729"/>
    </source>
</evidence>
<sequence>MIGIRRRWSCASYGLSRPGLHRGVGKRESNKQRGKMMIESELKISKLKVPRLDRKEARPRSRMKIGRSEVEGETVREEAEKKKAGARRRRRRWRGLGGVQLVHSQAPFMLPLLLLPLLLFLVIATFHPAVRLINCSQQQQEAQPATSVWFMAAQNGAAGSHSELERQQNYLHNHHSHRHQQQQPQQQQQSIMTPASDDKTQPISQLQTTEENALPTPPPTRVSQRSELAKLELRIDRLEFELRKSIHQIQTSKSDHQQTQGAAGGANNPPDPRLLTDSNRATNMASSGLSSSWVDGGAGGRQLESSMTSGRQEDSKLIDLGERLNLVEKFITITTTKMYELEQKLTHLQTCECRKSCKWTPRKRRPPSLSPASSGWTGVGIGQQHQQLGEASPLASETPTSPTTDKFNARLATPTNTADEHRRDGDNYWPDGDHGATRHSQSEPAVQIKEDGQVWRDEQDKCNVCSCHRGRVSCKRVACPRPNCDSPQMVPGKCCPVCLKSCSFKGRSVKHGHKLVINSNEQTCKECLCLDGQFKCQRVQAASSGDGQRRSASATGYSAGRLQRNAQMDANDYNSADDDDDDDEQAGQADRRRHTGDIGQSVGAAAATAAEPDSNYLGEDEGKEEDEDEEGERDLIESGDGNSRSGGGRTRGMVGQQQQLANLSPGNQLERSRRSYSSKLGNELEMDDRFGNGNGGNSGAGASMATPLFCPLVECAPSDQFKLENDCCTYCRGFDFCSHDYLATLGGSGGLKASRCHPNAHCTNNNNYNGSLTSTASTTTTTTRSINSMFTCECKPGFMGDGQLSCVDIDECSAAHLNDCDPKTTICHNLPGSYECKCRPGFKPVSSKLEIWLDDNDELVANHSHDSLSSDDEADSSGGSSSSSSSSLSSSSSGHPPNQFGVDRHRKRTVQTVQAGERRVLQRCKDINECADGLLNRCHAHAKCINLAGSYRCHCKRGYLGNGHECHQWFTSSPSVAAYLHRHQGRDRDENESNNDNDGDLAADQSAAGPSSTTTTKGHLTAELSNSGSSEPVSSRQTQARGGQLQRKPSSESSTWVPLPPLNTLDEDDEQDDDRSDWMTFSRSRQLLPEPAPSPKQTSDQEQEESNQIDQVPKLSESKWEPLKLSFQLPLGYNSANAPGSQQPPSSSDRNQSVYNGPQEAIASLNTRTMFIQPPPLVRNNRPWWDQKQEPATTLKSTTATTDSTDVTKKQMTSRLSAGPERKMADQSDMLQRPSGLVSANDGHPMDSGGGKQDSQQRTSSGQQEATLSSSSPSTTPPPTEMSKPSQIPSQASSPGAPGHKRGTIITSASVSPGKGGRPANGGRAYSSYQQQKQFRSLGVSSSSSSSAAASSTTSSASPSPATSMISSISSRQSQAHSYTTTFITSNQQIIWSYLQSLLPTLASAILALIYNQLNSCIRINHIVTIYSA</sequence>
<feature type="compositionally biased region" description="Polar residues" evidence="7">
    <location>
        <begin position="247"/>
        <end position="261"/>
    </location>
</feature>
<feature type="compositionally biased region" description="Polar residues" evidence="7">
    <location>
        <begin position="201"/>
        <end position="211"/>
    </location>
</feature>
<feature type="compositionally biased region" description="Basic and acidic residues" evidence="7">
    <location>
        <begin position="66"/>
        <end position="83"/>
    </location>
</feature>
<evidence type="ECO:0000256" key="8">
    <source>
        <dbReference type="SAM" id="Phobius"/>
    </source>
</evidence>
<feature type="compositionally biased region" description="Acidic residues" evidence="7">
    <location>
        <begin position="575"/>
        <end position="585"/>
    </location>
</feature>
<keyword evidence="8" id="KW-0472">Membrane</keyword>
<dbReference type="PROSITE" id="PS01187">
    <property type="entry name" value="EGF_CA"/>
    <property type="match status" value="2"/>
</dbReference>
<dbReference type="PROSITE" id="PS01208">
    <property type="entry name" value="VWFC_1"/>
    <property type="match status" value="1"/>
</dbReference>
<evidence type="ECO:0000259" key="10">
    <source>
        <dbReference type="PROSITE" id="PS50184"/>
    </source>
</evidence>
<name>A0A6G1S3U7_9ACAR</name>
<dbReference type="PROSITE" id="PS50026">
    <property type="entry name" value="EGF_3"/>
    <property type="match status" value="2"/>
</dbReference>
<gene>
    <name evidence="11" type="primary">Nid2</name>
    <name evidence="11" type="ORF">g.13595</name>
</gene>
<feature type="compositionally biased region" description="Acidic residues" evidence="7">
    <location>
        <begin position="992"/>
        <end position="1001"/>
    </location>
</feature>